<evidence type="ECO:0000256" key="4">
    <source>
        <dbReference type="ARBA" id="ARBA00004904"/>
    </source>
</evidence>
<comment type="cofactor">
    <cofactor evidence="14">
        <name>Mg(2+)</name>
        <dbReference type="ChEBI" id="CHEBI:18420"/>
    </cofactor>
    <cofactor evidence="14">
        <name>Mn(2+)</name>
        <dbReference type="ChEBI" id="CHEBI:29035"/>
    </cofactor>
    <text evidence="14">Binds 2 divalent metal cations per subunit. Magnesium or manganese.</text>
</comment>
<feature type="binding site" evidence="14">
    <location>
        <position position="32"/>
    </location>
    <ligand>
        <name>D-ribulose 5-phosphate</name>
        <dbReference type="ChEBI" id="CHEBI:58121"/>
    </ligand>
</feature>
<evidence type="ECO:0000256" key="9">
    <source>
        <dbReference type="ARBA" id="ARBA00022619"/>
    </source>
</evidence>
<evidence type="ECO:0000256" key="1">
    <source>
        <dbReference type="ARBA" id="ARBA00000141"/>
    </source>
</evidence>
<dbReference type="Pfam" id="PF00925">
    <property type="entry name" value="GTP_cyclohydro2"/>
    <property type="match status" value="1"/>
</dbReference>
<dbReference type="Pfam" id="PF00926">
    <property type="entry name" value="DHBP_synthase"/>
    <property type="match status" value="1"/>
</dbReference>
<dbReference type="PANTHER" id="PTHR21327">
    <property type="entry name" value="GTP CYCLOHYDROLASE II-RELATED"/>
    <property type="match status" value="1"/>
</dbReference>
<feature type="site" description="Essential for catalytic activity" evidence="14">
    <location>
        <position position="164"/>
    </location>
</feature>
<evidence type="ECO:0000313" key="17">
    <source>
        <dbReference type="Proteomes" id="UP000218896"/>
    </source>
</evidence>
<keyword evidence="12 14" id="KW-0464">Manganese</keyword>
<dbReference type="InterPro" id="IPR036144">
    <property type="entry name" value="RibA-like_sf"/>
</dbReference>
<comment type="function">
    <text evidence="3 14">Catalyzes the conversion of D-ribulose 5-phosphate to formate and 3,4-dihydroxy-2-butanone 4-phosphate.</text>
</comment>
<dbReference type="Proteomes" id="UP000218896">
    <property type="component" value="Unassembled WGS sequence"/>
</dbReference>
<keyword evidence="9 14" id="KW-0686">Riboflavin biosynthesis</keyword>
<dbReference type="Gene3D" id="3.40.50.10990">
    <property type="entry name" value="GTP cyclohydrolase II"/>
    <property type="match status" value="1"/>
</dbReference>
<comment type="catalytic activity">
    <reaction evidence="1 14">
        <text>D-ribulose 5-phosphate = (2S)-2-hydroxy-3-oxobutyl phosphate + formate + H(+)</text>
        <dbReference type="Rhea" id="RHEA:18457"/>
        <dbReference type="ChEBI" id="CHEBI:15378"/>
        <dbReference type="ChEBI" id="CHEBI:15740"/>
        <dbReference type="ChEBI" id="CHEBI:58121"/>
        <dbReference type="ChEBI" id="CHEBI:58830"/>
        <dbReference type="EC" id="4.1.99.12"/>
    </reaction>
</comment>
<comment type="subunit">
    <text evidence="14">Homodimer.</text>
</comment>
<keyword evidence="13 14" id="KW-0456">Lyase</keyword>
<dbReference type="PIRSF" id="PIRSF001259">
    <property type="entry name" value="RibA"/>
    <property type="match status" value="1"/>
</dbReference>
<dbReference type="PANTHER" id="PTHR21327:SF34">
    <property type="entry name" value="3,4-DIHYDROXY-2-BUTANONE 4-PHOSPHATE SYNTHASE"/>
    <property type="match status" value="1"/>
</dbReference>
<evidence type="ECO:0000313" key="16">
    <source>
        <dbReference type="EMBL" id="PAU79618.1"/>
    </source>
</evidence>
<dbReference type="NCBIfam" id="TIGR00506">
    <property type="entry name" value="ribB"/>
    <property type="match status" value="1"/>
</dbReference>
<evidence type="ECO:0000256" key="3">
    <source>
        <dbReference type="ARBA" id="ARBA00002284"/>
    </source>
</evidence>
<name>A0A2A2F3T1_9GAMM</name>
<dbReference type="NCBIfam" id="NF010626">
    <property type="entry name" value="PRK14019.1"/>
    <property type="match status" value="1"/>
</dbReference>
<feature type="domain" description="GTP cyclohydrolase II" evidence="15">
    <location>
        <begin position="211"/>
        <end position="371"/>
    </location>
</feature>
<dbReference type="GO" id="GO:0030145">
    <property type="term" value="F:manganese ion binding"/>
    <property type="evidence" value="ECO:0007669"/>
    <property type="project" value="UniProtKB-UniRule"/>
</dbReference>
<evidence type="ECO:0000256" key="7">
    <source>
        <dbReference type="ARBA" id="ARBA00012153"/>
    </source>
</evidence>
<dbReference type="EMBL" id="NSKD01000006">
    <property type="protein sequence ID" value="PAU79618.1"/>
    <property type="molecule type" value="Genomic_DNA"/>
</dbReference>
<sequence>MALNSIEEILQDIREGRMVILMDDEDRENEGDVIMAAECVQPEHVTFMATEARGLICMPMARERCERLNLPLMVQRNSSGFGTKFTVSIEAAKGVTTGISAADRARTVQVAASRGARAEDIVSPGHIFPLMAQPGGVLSRAGHTEAACDLASMAGFESAGVICEVMNDDGTMARRPQLEAFAERHGLKIGTIADLIHYRTMNERTVECVDHYEMATEYGVFRLHTYRDSIQGETHLALTMGEVDPEKPTLVRVHITDTLRDLLHANYPGSPRWPLHEAMRKVAEEGSGVIVLLNNGQDSYALEERIRGFFEARSDGKPSTDSTGSSGVYLTVGTGSQILRELGVSRMRLMSAPIKFSGISGFDLEVVEYLPYDDGNGQQG</sequence>
<evidence type="ECO:0000256" key="13">
    <source>
        <dbReference type="ARBA" id="ARBA00023239"/>
    </source>
</evidence>
<evidence type="ECO:0000256" key="12">
    <source>
        <dbReference type="ARBA" id="ARBA00023211"/>
    </source>
</evidence>
<dbReference type="InterPro" id="IPR000422">
    <property type="entry name" value="DHBP_synthase_RibB"/>
</dbReference>
<protein>
    <recommendedName>
        <fullName evidence="8 14">3,4-dihydroxy-2-butanone 4-phosphate synthase</fullName>
        <shortName evidence="14">DHBP synthase</shortName>
        <ecNumber evidence="7 14">4.1.99.12</ecNumber>
    </recommendedName>
</protein>
<dbReference type="UniPathway" id="UPA00275">
    <property type="reaction ID" value="UER00399"/>
</dbReference>
<dbReference type="RefSeq" id="WP_095618075.1">
    <property type="nucleotide sequence ID" value="NZ_NSKD01000006.1"/>
</dbReference>
<dbReference type="SUPFAM" id="SSF55821">
    <property type="entry name" value="YrdC/RibB"/>
    <property type="match status" value="1"/>
</dbReference>
<dbReference type="HAMAP" id="MF_00180">
    <property type="entry name" value="RibB"/>
    <property type="match status" value="1"/>
</dbReference>
<dbReference type="InterPro" id="IPR032677">
    <property type="entry name" value="GTP_cyclohydro_II"/>
</dbReference>
<comment type="pathway">
    <text evidence="4 14">Cofactor biosynthesis; riboflavin biosynthesis; 2-hydroxy-3-oxobutyl phosphate from D-ribulose 5-phosphate: step 1/1.</text>
</comment>
<dbReference type="SUPFAM" id="SSF142695">
    <property type="entry name" value="RibA-like"/>
    <property type="match status" value="1"/>
</dbReference>
<feature type="binding site" evidence="14">
    <location>
        <begin position="27"/>
        <end position="28"/>
    </location>
    <ligand>
        <name>D-ribulose 5-phosphate</name>
        <dbReference type="ChEBI" id="CHEBI:58121"/>
    </ligand>
</feature>
<dbReference type="GO" id="GO:0005829">
    <property type="term" value="C:cytosol"/>
    <property type="evidence" value="ECO:0007669"/>
    <property type="project" value="TreeGrafter"/>
</dbReference>
<evidence type="ECO:0000256" key="6">
    <source>
        <dbReference type="ARBA" id="ARBA00008976"/>
    </source>
</evidence>
<feature type="binding site" evidence="14">
    <location>
        <begin position="140"/>
        <end position="144"/>
    </location>
    <ligand>
        <name>D-ribulose 5-phosphate</name>
        <dbReference type="ChEBI" id="CHEBI:58121"/>
    </ligand>
</feature>
<feature type="binding site" evidence="14">
    <location>
        <position position="28"/>
    </location>
    <ligand>
        <name>Mg(2+)</name>
        <dbReference type="ChEBI" id="CHEBI:18420"/>
        <label>2</label>
    </ligand>
</feature>
<dbReference type="GO" id="GO:0009231">
    <property type="term" value="P:riboflavin biosynthetic process"/>
    <property type="evidence" value="ECO:0007669"/>
    <property type="project" value="UniProtKB-UniRule"/>
</dbReference>
<comment type="caution">
    <text evidence="16">The sequence shown here is derived from an EMBL/GenBank/DDBJ whole genome shotgun (WGS) entry which is preliminary data.</text>
</comment>
<dbReference type="Gene3D" id="3.90.870.10">
    <property type="entry name" value="DHBP synthase"/>
    <property type="match status" value="1"/>
</dbReference>
<gene>
    <name evidence="14 16" type="primary">ribB</name>
    <name evidence="16" type="ORF">CK501_12465</name>
</gene>
<comment type="similarity">
    <text evidence="6">In the C-terminal section; belongs to the GTP cyclohydrolase II family.</text>
</comment>
<feature type="binding site" evidence="14">
    <location>
        <position position="28"/>
    </location>
    <ligand>
        <name>Mg(2+)</name>
        <dbReference type="ChEBI" id="CHEBI:18420"/>
        <label>1</label>
    </ligand>
</feature>
<reference evidence="16 17" key="1">
    <citation type="submission" date="2017-08" db="EMBL/GenBank/DDBJ databases">
        <title>Halovibrio sewagensis sp. nov., isolated from wastewater of high salinity.</title>
        <authorList>
            <person name="Dong X."/>
            <person name="Zhang G."/>
        </authorList>
    </citation>
    <scope>NUCLEOTIDE SEQUENCE [LARGE SCALE GENOMIC DNA]</scope>
    <source>
        <strain evidence="16 17">YL5-2</strain>
    </source>
</reference>
<keyword evidence="10 14" id="KW-0479">Metal-binding</keyword>
<evidence type="ECO:0000256" key="5">
    <source>
        <dbReference type="ARBA" id="ARBA00005520"/>
    </source>
</evidence>
<dbReference type="FunFam" id="3.90.870.10:FF:000001">
    <property type="entry name" value="Riboflavin biosynthesis protein RibBA"/>
    <property type="match status" value="1"/>
</dbReference>
<proteinExistence type="inferred from homology"/>
<evidence type="ECO:0000256" key="2">
    <source>
        <dbReference type="ARBA" id="ARBA00001936"/>
    </source>
</evidence>
<comment type="similarity">
    <text evidence="14">Belongs to the DHBP synthase family.</text>
</comment>
<dbReference type="OrthoDB" id="9793111at2"/>
<feature type="site" description="Essential for catalytic activity" evidence="14">
    <location>
        <position position="126"/>
    </location>
</feature>
<evidence type="ECO:0000256" key="11">
    <source>
        <dbReference type="ARBA" id="ARBA00022842"/>
    </source>
</evidence>
<dbReference type="AlphaFoldDB" id="A0A2A2F3T1"/>
<comment type="similarity">
    <text evidence="5">In the N-terminal section; belongs to the DHBP synthase family.</text>
</comment>
<dbReference type="InterPro" id="IPR017945">
    <property type="entry name" value="DHBP_synth_RibB-like_a/b_dom"/>
</dbReference>
<evidence type="ECO:0000256" key="8">
    <source>
        <dbReference type="ARBA" id="ARBA00018836"/>
    </source>
</evidence>
<accession>A0A2A2F3T1</accession>
<keyword evidence="17" id="KW-1185">Reference proteome</keyword>
<evidence type="ECO:0000256" key="10">
    <source>
        <dbReference type="ARBA" id="ARBA00022723"/>
    </source>
</evidence>
<dbReference type="GO" id="GO:0008686">
    <property type="term" value="F:3,4-dihydroxy-2-butanone-4-phosphate synthase activity"/>
    <property type="evidence" value="ECO:0007669"/>
    <property type="project" value="UniProtKB-UniRule"/>
</dbReference>
<keyword evidence="11 14" id="KW-0460">Magnesium</keyword>
<comment type="cofactor">
    <cofactor evidence="2">
        <name>Mn(2+)</name>
        <dbReference type="ChEBI" id="CHEBI:29035"/>
    </cofactor>
</comment>
<evidence type="ECO:0000256" key="14">
    <source>
        <dbReference type="HAMAP-Rule" id="MF_00180"/>
    </source>
</evidence>
<dbReference type="GO" id="GO:0003935">
    <property type="term" value="F:GTP cyclohydrolase II activity"/>
    <property type="evidence" value="ECO:0007669"/>
    <property type="project" value="TreeGrafter"/>
</dbReference>
<evidence type="ECO:0000259" key="15">
    <source>
        <dbReference type="Pfam" id="PF00925"/>
    </source>
</evidence>
<dbReference type="EC" id="4.1.99.12" evidence="7 14"/>
<dbReference type="GO" id="GO:0000287">
    <property type="term" value="F:magnesium ion binding"/>
    <property type="evidence" value="ECO:0007669"/>
    <property type="project" value="UniProtKB-UniRule"/>
</dbReference>
<feature type="binding site" evidence="14">
    <location>
        <position position="143"/>
    </location>
    <ligand>
        <name>Mg(2+)</name>
        <dbReference type="ChEBI" id="CHEBI:18420"/>
        <label>2</label>
    </ligand>
</feature>
<organism evidence="16 17">
    <name type="scientific">Halovibrio salipaludis</name>
    <dbReference type="NCBI Taxonomy" id="2032626"/>
    <lineage>
        <taxon>Bacteria</taxon>
        <taxon>Pseudomonadati</taxon>
        <taxon>Pseudomonadota</taxon>
        <taxon>Gammaproteobacteria</taxon>
        <taxon>Oceanospirillales</taxon>
        <taxon>Halomonadaceae</taxon>
        <taxon>Halovibrio</taxon>
    </lineage>
</organism>